<dbReference type="AlphaFoldDB" id="A0AAD5M1N2"/>
<comment type="caution">
    <text evidence="1">The sequence shown here is derived from an EMBL/GenBank/DDBJ whole genome shotgun (WGS) entry which is preliminary data.</text>
</comment>
<name>A0AAD5M1N2_PARTN</name>
<dbReference type="Proteomes" id="UP001196413">
    <property type="component" value="Unassembled WGS sequence"/>
</dbReference>
<evidence type="ECO:0000313" key="1">
    <source>
        <dbReference type="EMBL" id="KAJ1350552.1"/>
    </source>
</evidence>
<accession>A0AAD5M1N2</accession>
<protein>
    <submittedName>
        <fullName evidence="1">Uncharacterized protein</fullName>
    </submittedName>
</protein>
<dbReference type="EMBL" id="JAHQIW010000888">
    <property type="protein sequence ID" value="KAJ1350552.1"/>
    <property type="molecule type" value="Genomic_DNA"/>
</dbReference>
<organism evidence="1 2">
    <name type="scientific">Parelaphostrongylus tenuis</name>
    <name type="common">Meningeal worm</name>
    <dbReference type="NCBI Taxonomy" id="148309"/>
    <lineage>
        <taxon>Eukaryota</taxon>
        <taxon>Metazoa</taxon>
        <taxon>Ecdysozoa</taxon>
        <taxon>Nematoda</taxon>
        <taxon>Chromadorea</taxon>
        <taxon>Rhabditida</taxon>
        <taxon>Rhabditina</taxon>
        <taxon>Rhabditomorpha</taxon>
        <taxon>Strongyloidea</taxon>
        <taxon>Metastrongylidae</taxon>
        <taxon>Parelaphostrongylus</taxon>
    </lineage>
</organism>
<proteinExistence type="predicted"/>
<sequence length="88" mass="10331">MLLNYQGNFALPQRCFAHEHCDKWLAKKLQIVIFMSSYRLSNESPLIGKSGNLLQTQGMQKDTVLSQIQRREEEECHMQEDDNEMNNK</sequence>
<gene>
    <name evidence="1" type="ORF">KIN20_006361</name>
</gene>
<evidence type="ECO:0000313" key="2">
    <source>
        <dbReference type="Proteomes" id="UP001196413"/>
    </source>
</evidence>
<reference evidence="1" key="1">
    <citation type="submission" date="2021-06" db="EMBL/GenBank/DDBJ databases">
        <title>Parelaphostrongylus tenuis whole genome reference sequence.</title>
        <authorList>
            <person name="Garwood T.J."/>
            <person name="Larsen P.A."/>
            <person name="Fountain-Jones N.M."/>
            <person name="Garbe J.R."/>
            <person name="Macchietto M.G."/>
            <person name="Kania S.A."/>
            <person name="Gerhold R.W."/>
            <person name="Richards J.E."/>
            <person name="Wolf T.M."/>
        </authorList>
    </citation>
    <scope>NUCLEOTIDE SEQUENCE</scope>
    <source>
        <strain evidence="1">MNPRO001-30</strain>
        <tissue evidence="1">Meninges</tissue>
    </source>
</reference>
<keyword evidence="2" id="KW-1185">Reference proteome</keyword>